<dbReference type="InterPro" id="IPR050807">
    <property type="entry name" value="TransReg_Diox_bact_type"/>
</dbReference>
<sequence>MRGVPDGDHESEARMSLLRRVIGGVLRRLRLRQGRTLREVAEAAGVSVPYLSEVERGRKEASSEVLAAICRALGIHLSDLLEEARDDLRRVEPRIPAAPRAGLARAGSDPAGVDPVGLQRADVARAVPVTRVGLRTGGPLLHLAPRAGGPTVRVGRPASAGGGRPWPRTAAALGCGRCRSGRRRPVVV</sequence>
<dbReference type="SMART" id="SM00530">
    <property type="entry name" value="HTH_XRE"/>
    <property type="match status" value="1"/>
</dbReference>
<protein>
    <submittedName>
        <fullName evidence="4">Helix-turn-helix</fullName>
    </submittedName>
</protein>
<evidence type="ECO:0000256" key="2">
    <source>
        <dbReference type="SAM" id="MobiDB-lite"/>
    </source>
</evidence>
<organism evidence="4 5">
    <name type="scientific">Micromonospora citrea</name>
    <dbReference type="NCBI Taxonomy" id="47855"/>
    <lineage>
        <taxon>Bacteria</taxon>
        <taxon>Bacillati</taxon>
        <taxon>Actinomycetota</taxon>
        <taxon>Actinomycetes</taxon>
        <taxon>Micromonosporales</taxon>
        <taxon>Micromonosporaceae</taxon>
        <taxon>Micromonospora</taxon>
    </lineage>
</organism>
<keyword evidence="1" id="KW-0238">DNA-binding</keyword>
<feature type="region of interest" description="Disordered" evidence="2">
    <location>
        <begin position="144"/>
        <end position="165"/>
    </location>
</feature>
<dbReference type="InterPro" id="IPR001387">
    <property type="entry name" value="Cro/C1-type_HTH"/>
</dbReference>
<proteinExistence type="predicted"/>
<dbReference type="GO" id="GO:0005829">
    <property type="term" value="C:cytosol"/>
    <property type="evidence" value="ECO:0007669"/>
    <property type="project" value="TreeGrafter"/>
</dbReference>
<dbReference type="Proteomes" id="UP000199001">
    <property type="component" value="Unassembled WGS sequence"/>
</dbReference>
<evidence type="ECO:0000256" key="1">
    <source>
        <dbReference type="ARBA" id="ARBA00023125"/>
    </source>
</evidence>
<dbReference type="InterPro" id="IPR010982">
    <property type="entry name" value="Lambda_DNA-bd_dom_sf"/>
</dbReference>
<dbReference type="Pfam" id="PF01381">
    <property type="entry name" value="HTH_3"/>
    <property type="match status" value="1"/>
</dbReference>
<dbReference type="Gene3D" id="1.10.260.40">
    <property type="entry name" value="lambda repressor-like DNA-binding domains"/>
    <property type="match status" value="1"/>
</dbReference>
<dbReference type="STRING" id="47855.GA0070606_2576"/>
<evidence type="ECO:0000313" key="4">
    <source>
        <dbReference type="EMBL" id="SCL56263.1"/>
    </source>
</evidence>
<dbReference type="PANTHER" id="PTHR46797:SF1">
    <property type="entry name" value="METHYLPHOSPHONATE SYNTHASE"/>
    <property type="match status" value="1"/>
</dbReference>
<feature type="domain" description="HTH cro/C1-type" evidence="3">
    <location>
        <begin position="26"/>
        <end position="80"/>
    </location>
</feature>
<dbReference type="AlphaFoldDB" id="A0A1C6UQS1"/>
<dbReference type="PROSITE" id="PS50943">
    <property type="entry name" value="HTH_CROC1"/>
    <property type="match status" value="1"/>
</dbReference>
<dbReference type="PANTHER" id="PTHR46797">
    <property type="entry name" value="HTH-TYPE TRANSCRIPTIONAL REGULATOR"/>
    <property type="match status" value="1"/>
</dbReference>
<name>A0A1C6UQS1_9ACTN</name>
<accession>A0A1C6UQS1</accession>
<reference evidence="5" key="1">
    <citation type="submission" date="2016-06" db="EMBL/GenBank/DDBJ databases">
        <authorList>
            <person name="Varghese N."/>
            <person name="Submissions Spin"/>
        </authorList>
    </citation>
    <scope>NUCLEOTIDE SEQUENCE [LARGE SCALE GENOMIC DNA]</scope>
    <source>
        <strain evidence="5">DSM 43903</strain>
    </source>
</reference>
<dbReference type="SUPFAM" id="SSF47413">
    <property type="entry name" value="lambda repressor-like DNA-binding domains"/>
    <property type="match status" value="1"/>
</dbReference>
<gene>
    <name evidence="4" type="ORF">GA0070606_2576</name>
</gene>
<evidence type="ECO:0000259" key="3">
    <source>
        <dbReference type="PROSITE" id="PS50943"/>
    </source>
</evidence>
<dbReference type="EMBL" id="FMHZ01000002">
    <property type="protein sequence ID" value="SCL56263.1"/>
    <property type="molecule type" value="Genomic_DNA"/>
</dbReference>
<evidence type="ECO:0000313" key="5">
    <source>
        <dbReference type="Proteomes" id="UP000199001"/>
    </source>
</evidence>
<dbReference type="CDD" id="cd00093">
    <property type="entry name" value="HTH_XRE"/>
    <property type="match status" value="1"/>
</dbReference>
<dbReference type="GO" id="GO:0003700">
    <property type="term" value="F:DNA-binding transcription factor activity"/>
    <property type="evidence" value="ECO:0007669"/>
    <property type="project" value="TreeGrafter"/>
</dbReference>
<keyword evidence="5" id="KW-1185">Reference proteome</keyword>
<dbReference type="GO" id="GO:0003677">
    <property type="term" value="F:DNA binding"/>
    <property type="evidence" value="ECO:0007669"/>
    <property type="project" value="UniProtKB-KW"/>
</dbReference>